<proteinExistence type="predicted"/>
<gene>
    <name evidence="2" type="ORF">CFOL_v3_07339</name>
</gene>
<accession>A0A1Q3B714</accession>
<protein>
    <recommendedName>
        <fullName evidence="1">DUF7477 domain-containing protein</fullName>
    </recommendedName>
</protein>
<organism evidence="2 3">
    <name type="scientific">Cephalotus follicularis</name>
    <name type="common">Albany pitcher plant</name>
    <dbReference type="NCBI Taxonomy" id="3775"/>
    <lineage>
        <taxon>Eukaryota</taxon>
        <taxon>Viridiplantae</taxon>
        <taxon>Streptophyta</taxon>
        <taxon>Embryophyta</taxon>
        <taxon>Tracheophyta</taxon>
        <taxon>Spermatophyta</taxon>
        <taxon>Magnoliopsida</taxon>
        <taxon>eudicotyledons</taxon>
        <taxon>Gunneridae</taxon>
        <taxon>Pentapetalae</taxon>
        <taxon>rosids</taxon>
        <taxon>fabids</taxon>
        <taxon>Oxalidales</taxon>
        <taxon>Cephalotaceae</taxon>
        <taxon>Cephalotus</taxon>
    </lineage>
</organism>
<comment type="caution">
    <text evidence="2">The sequence shown here is derived from an EMBL/GenBank/DDBJ whole genome shotgun (WGS) entry which is preliminary data.</text>
</comment>
<evidence type="ECO:0000313" key="2">
    <source>
        <dbReference type="EMBL" id="GAV63821.1"/>
    </source>
</evidence>
<name>A0A1Q3B714_CEPFO</name>
<dbReference type="AlphaFoldDB" id="A0A1Q3B714"/>
<reference evidence="3" key="1">
    <citation type="submission" date="2016-04" db="EMBL/GenBank/DDBJ databases">
        <title>Cephalotus genome sequencing.</title>
        <authorList>
            <person name="Fukushima K."/>
            <person name="Hasebe M."/>
            <person name="Fang X."/>
        </authorList>
    </citation>
    <scope>NUCLEOTIDE SEQUENCE [LARGE SCALE GENOMIC DNA]</scope>
    <source>
        <strain evidence="3">cv. St1</strain>
    </source>
</reference>
<dbReference type="Pfam" id="PF24289">
    <property type="entry name" value="DUF7477"/>
    <property type="match status" value="2"/>
</dbReference>
<feature type="domain" description="DUF7477" evidence="1">
    <location>
        <begin position="1"/>
        <end position="33"/>
    </location>
</feature>
<evidence type="ECO:0000313" key="3">
    <source>
        <dbReference type="Proteomes" id="UP000187406"/>
    </source>
</evidence>
<dbReference type="InParanoid" id="A0A1Q3B714"/>
<dbReference type="OrthoDB" id="1890401at2759"/>
<keyword evidence="3" id="KW-1185">Reference proteome</keyword>
<feature type="domain" description="DUF7477" evidence="1">
    <location>
        <begin position="37"/>
        <end position="100"/>
    </location>
</feature>
<dbReference type="STRING" id="3775.A0A1Q3B714"/>
<dbReference type="EMBL" id="BDDD01000323">
    <property type="protein sequence ID" value="GAV63821.1"/>
    <property type="molecule type" value="Genomic_DNA"/>
</dbReference>
<evidence type="ECO:0000259" key="1">
    <source>
        <dbReference type="Pfam" id="PF24289"/>
    </source>
</evidence>
<dbReference type="Proteomes" id="UP000187406">
    <property type="component" value="Unassembled WGS sequence"/>
</dbReference>
<feature type="non-terminal residue" evidence="2">
    <location>
        <position position="1"/>
    </location>
</feature>
<sequence length="117" mass="13179">NKEWIMEQWDKKYYITSVAGALNGTAMVVMSKVAAEEAVVELDFLYPSEGIHRRWENGYWITSATADQVAFILSTPKKKSQDVAQETLRSSVFPGTQVKVHLHCMTTYSLGSVLTYV</sequence>
<dbReference type="InterPro" id="IPR055900">
    <property type="entry name" value="DUF7477"/>
</dbReference>